<organism evidence="2 3">
    <name type="scientific">Frigoriglobus tundricola</name>
    <dbReference type="NCBI Taxonomy" id="2774151"/>
    <lineage>
        <taxon>Bacteria</taxon>
        <taxon>Pseudomonadati</taxon>
        <taxon>Planctomycetota</taxon>
        <taxon>Planctomycetia</taxon>
        <taxon>Gemmatales</taxon>
        <taxon>Gemmataceae</taxon>
        <taxon>Frigoriglobus</taxon>
    </lineage>
</organism>
<sequence length="483" mass="50878">MTPDRGPLLARVLAFDIDGAEAALPFAARLARENGWSRSYADRVIEEYKRYAFLAATGSAPVCPSEDVDAAWHLHLTYTRSYWQRFCGDVLGRPLHHEPTRGGPAEGAKHFKMYADTLTAYRAAFGHSPPADIWPTPAERFGDDTKHRAVNTARNWVIPKAPVKRVATLTAAFAVAAVLVPGCQGELNPLDWTNTDFLTVLVVALVAAVCIGRAVRSVVRTPNPLSDDDTLELDWEQTAYLAGGAGRLTTAAVARLVGRGLAQLGDDGKVLEPTRTGASELSVSEKAVLNALPVTNEARALKPVQDAVEAAFAREAARMERDGWTLTALERARVALVSLVPLALVLVCLATPRLVNGVRGGHPVQYLVTIMAVGGIFGMVVTLAGSLRLSNRGRALLARQKDRNAALKVGTRWESSGDAGMAVALFGTAVLAGTMIAPLQTWYPRQTSESSSSGCGSGCGSGCSGGDGGGGGAAVGVAAAETE</sequence>
<feature type="transmembrane region" description="Helical" evidence="1">
    <location>
        <begin position="197"/>
        <end position="215"/>
    </location>
</feature>
<keyword evidence="1" id="KW-1133">Transmembrane helix</keyword>
<feature type="transmembrane region" description="Helical" evidence="1">
    <location>
        <begin position="166"/>
        <end position="185"/>
    </location>
</feature>
<dbReference type="InterPro" id="IPR026467">
    <property type="entry name" value="Ser/Gly_Cys_C_dom"/>
</dbReference>
<dbReference type="AlphaFoldDB" id="A0A6M5Z1C9"/>
<dbReference type="NCBIfam" id="TIGR04222">
    <property type="entry name" value="near_uncomplex"/>
    <property type="match status" value="1"/>
</dbReference>
<proteinExistence type="predicted"/>
<keyword evidence="1" id="KW-0472">Membrane</keyword>
<evidence type="ECO:0000313" key="2">
    <source>
        <dbReference type="EMBL" id="QJW99614.1"/>
    </source>
</evidence>
<dbReference type="Proteomes" id="UP000503447">
    <property type="component" value="Chromosome"/>
</dbReference>
<dbReference type="RefSeq" id="WP_171474550.1">
    <property type="nucleotide sequence ID" value="NZ_CP053452.2"/>
</dbReference>
<evidence type="ECO:0000313" key="3">
    <source>
        <dbReference type="Proteomes" id="UP000503447"/>
    </source>
</evidence>
<keyword evidence="1" id="KW-0812">Transmembrane</keyword>
<accession>A0A6M5Z1C9</accession>
<keyword evidence="3" id="KW-1185">Reference proteome</keyword>
<feature type="transmembrane region" description="Helical" evidence="1">
    <location>
        <begin position="366"/>
        <end position="389"/>
    </location>
</feature>
<evidence type="ECO:0000256" key="1">
    <source>
        <dbReference type="SAM" id="Phobius"/>
    </source>
</evidence>
<feature type="transmembrane region" description="Helical" evidence="1">
    <location>
        <begin position="334"/>
        <end position="354"/>
    </location>
</feature>
<protein>
    <recommendedName>
        <fullName evidence="4">TIGR04222 domain-containing membrane protein</fullName>
    </recommendedName>
</protein>
<feature type="transmembrane region" description="Helical" evidence="1">
    <location>
        <begin position="422"/>
        <end position="443"/>
    </location>
</feature>
<dbReference type="EMBL" id="CP053452">
    <property type="protein sequence ID" value="QJW99614.1"/>
    <property type="molecule type" value="Genomic_DNA"/>
</dbReference>
<gene>
    <name evidence="2" type="ORF">FTUN_7228</name>
</gene>
<dbReference type="KEGG" id="ftj:FTUN_7228"/>
<reference evidence="3" key="1">
    <citation type="submission" date="2020-05" db="EMBL/GenBank/DDBJ databases">
        <title>Frigoriglobus tundricola gen. nov., sp. nov., a psychrotolerant cellulolytic planctomycete of the family Gemmataceae with two divergent copies of 16S rRNA gene.</title>
        <authorList>
            <person name="Kulichevskaya I.S."/>
            <person name="Ivanova A.A."/>
            <person name="Naumoff D.G."/>
            <person name="Beletsky A.V."/>
            <person name="Rijpstra W.I.C."/>
            <person name="Sinninghe Damste J.S."/>
            <person name="Mardanov A.V."/>
            <person name="Ravin N.V."/>
            <person name="Dedysh S.N."/>
        </authorList>
    </citation>
    <scope>NUCLEOTIDE SEQUENCE [LARGE SCALE GENOMIC DNA]</scope>
    <source>
        <strain evidence="3">PL17</strain>
    </source>
</reference>
<name>A0A6M5Z1C9_9BACT</name>
<evidence type="ECO:0008006" key="4">
    <source>
        <dbReference type="Google" id="ProtNLM"/>
    </source>
</evidence>